<name>A0A9P8SI48_9HYPO</name>
<dbReference type="RefSeq" id="XP_044719169.1">
    <property type="nucleotide sequence ID" value="XM_044866205.1"/>
</dbReference>
<comment type="caution">
    <text evidence="1">The sequence shown here is derived from an EMBL/GenBank/DDBJ whole genome shotgun (WGS) entry which is preliminary data.</text>
</comment>
<proteinExistence type="predicted"/>
<dbReference type="OrthoDB" id="4062651at2759"/>
<organism evidence="1 2">
    <name type="scientific">Hirsutella rhossiliensis</name>
    <dbReference type="NCBI Taxonomy" id="111463"/>
    <lineage>
        <taxon>Eukaryota</taxon>
        <taxon>Fungi</taxon>
        <taxon>Dikarya</taxon>
        <taxon>Ascomycota</taxon>
        <taxon>Pezizomycotina</taxon>
        <taxon>Sordariomycetes</taxon>
        <taxon>Hypocreomycetidae</taxon>
        <taxon>Hypocreales</taxon>
        <taxon>Ophiocordycipitaceae</taxon>
        <taxon>Hirsutella</taxon>
    </lineage>
</organism>
<accession>A0A9P8SI48</accession>
<dbReference type="EMBL" id="JAIZPD010000008">
    <property type="protein sequence ID" value="KAH0961656.1"/>
    <property type="molecule type" value="Genomic_DNA"/>
</dbReference>
<keyword evidence="2" id="KW-1185">Reference proteome</keyword>
<gene>
    <name evidence="1" type="ORF">HRG_07734</name>
</gene>
<dbReference type="Proteomes" id="UP000824596">
    <property type="component" value="Unassembled WGS sequence"/>
</dbReference>
<evidence type="ECO:0000313" key="1">
    <source>
        <dbReference type="EMBL" id="KAH0961656.1"/>
    </source>
</evidence>
<evidence type="ECO:0000313" key="2">
    <source>
        <dbReference type="Proteomes" id="UP000824596"/>
    </source>
</evidence>
<dbReference type="GeneID" id="68356863"/>
<dbReference type="AlphaFoldDB" id="A0A9P8SI48"/>
<sequence length="242" mass="26566">MAKLVNARKISTFAGKMLIKGYSTVLVPPRRHQGVVTWHAISSSDGSYISYSDAAATYRHIVGWSVHVDNYAGAPGANYDIGWSKLSKPDSGGAFDKVSIVAGTHITVGLSCVLGKKDKPVHLRGRDDYIRRLKWISKKFVILYDTTDNRAWLVDGASALLHLVRASLKRDTSDDFETQFLYDKCSMQEAVNAGTGRAASIDGMDRAIIIDFDSCQQEGSKLGTKSQCATTGQTYRRRLVPT</sequence>
<protein>
    <submittedName>
        <fullName evidence="1">Uncharacterized protein</fullName>
    </submittedName>
</protein>
<reference evidence="1" key="1">
    <citation type="submission" date="2021-09" db="EMBL/GenBank/DDBJ databases">
        <title>A high-quality genome of the endoparasitic fungus Hirsutella rhossiliensis with a comparison of Hirsutella genomes reveals transposable elements contributing to genome size variation.</title>
        <authorList>
            <person name="Lin R."/>
            <person name="Jiao Y."/>
            <person name="Sun X."/>
            <person name="Ling J."/>
            <person name="Xie B."/>
            <person name="Cheng X."/>
        </authorList>
    </citation>
    <scope>NUCLEOTIDE SEQUENCE</scope>
    <source>
        <strain evidence="1">HR02</strain>
    </source>
</reference>